<feature type="compositionally biased region" description="Basic and acidic residues" evidence="1">
    <location>
        <begin position="1965"/>
        <end position="1988"/>
    </location>
</feature>
<reference evidence="4" key="2">
    <citation type="journal article" date="2021" name="Sci. Data">
        <title>Chromosome-scale genome sequencing, assembly and annotation of six genomes from subfamily Leishmaniinae.</title>
        <authorList>
            <person name="Almutairi H."/>
            <person name="Urbaniak M.D."/>
            <person name="Bates M.D."/>
            <person name="Jariyapan N."/>
            <person name="Kwakye-Nuako G."/>
            <person name="Thomaz Soccol V."/>
            <person name="Al-Salem W.S."/>
            <person name="Dillon R.J."/>
            <person name="Bates P.A."/>
            <person name="Gatherer D."/>
        </authorList>
    </citation>
    <scope>NUCLEOTIDE SEQUENCE [LARGE SCALE GENOMIC DNA]</scope>
</reference>
<feature type="region of interest" description="Disordered" evidence="1">
    <location>
        <begin position="1750"/>
        <end position="1775"/>
    </location>
</feature>
<reference evidence="4" key="1">
    <citation type="journal article" date="2021" name="Microbiol. Resour. Announc.">
        <title>LGAAP: Leishmaniinae Genome Assembly and Annotation Pipeline.</title>
        <authorList>
            <person name="Almutairi H."/>
            <person name="Urbaniak M.D."/>
            <person name="Bates M.D."/>
            <person name="Jariyapan N."/>
            <person name="Kwakye-Nuako G."/>
            <person name="Thomaz-Soccol V."/>
            <person name="Al-Salem W.S."/>
            <person name="Dillon R.J."/>
            <person name="Bates P.A."/>
            <person name="Gatherer D."/>
        </authorList>
    </citation>
    <scope>NUCLEOTIDE SEQUENCE [LARGE SCALE GENOMIC DNA]</scope>
</reference>
<organism evidence="3 4">
    <name type="scientific">Leishmania orientalis</name>
    <dbReference type="NCBI Taxonomy" id="2249476"/>
    <lineage>
        <taxon>Eukaryota</taxon>
        <taxon>Discoba</taxon>
        <taxon>Euglenozoa</taxon>
        <taxon>Kinetoplastea</taxon>
        <taxon>Metakinetoplastina</taxon>
        <taxon>Trypanosomatida</taxon>
        <taxon>Trypanosomatidae</taxon>
        <taxon>Leishmaniinae</taxon>
        <taxon>Leishmania</taxon>
    </lineage>
</organism>
<evidence type="ECO:0000256" key="1">
    <source>
        <dbReference type="SAM" id="MobiDB-lite"/>
    </source>
</evidence>
<protein>
    <recommendedName>
        <fullName evidence="2">Protein kinase domain-containing protein</fullName>
    </recommendedName>
</protein>
<dbReference type="GO" id="GO:0004672">
    <property type="term" value="F:protein kinase activity"/>
    <property type="evidence" value="ECO:0007669"/>
    <property type="project" value="InterPro"/>
</dbReference>
<feature type="compositionally biased region" description="Polar residues" evidence="1">
    <location>
        <begin position="2091"/>
        <end position="2107"/>
    </location>
</feature>
<feature type="compositionally biased region" description="Polar residues" evidence="1">
    <location>
        <begin position="335"/>
        <end position="344"/>
    </location>
</feature>
<feature type="compositionally biased region" description="Basic and acidic residues" evidence="1">
    <location>
        <begin position="260"/>
        <end position="276"/>
    </location>
</feature>
<feature type="region of interest" description="Disordered" evidence="1">
    <location>
        <begin position="152"/>
        <end position="187"/>
    </location>
</feature>
<name>A0A836G896_9TRYP</name>
<comment type="caution">
    <text evidence="3">The sequence shown here is derived from an EMBL/GenBank/DDBJ whole genome shotgun (WGS) entry which is preliminary data.</text>
</comment>
<dbReference type="PROSITE" id="PS50011">
    <property type="entry name" value="PROTEIN_KINASE_DOM"/>
    <property type="match status" value="1"/>
</dbReference>
<feature type="compositionally biased region" description="Basic residues" evidence="1">
    <location>
        <begin position="236"/>
        <end position="250"/>
    </location>
</feature>
<dbReference type="Proteomes" id="UP000674143">
    <property type="component" value="Unassembled WGS sequence"/>
</dbReference>
<dbReference type="GO" id="GO:0005524">
    <property type="term" value="F:ATP binding"/>
    <property type="evidence" value="ECO:0007669"/>
    <property type="project" value="InterPro"/>
</dbReference>
<feature type="compositionally biased region" description="Acidic residues" evidence="1">
    <location>
        <begin position="1299"/>
        <end position="1309"/>
    </location>
</feature>
<feature type="compositionally biased region" description="Polar residues" evidence="1">
    <location>
        <begin position="2022"/>
        <end position="2031"/>
    </location>
</feature>
<dbReference type="InterPro" id="IPR000719">
    <property type="entry name" value="Prot_kinase_dom"/>
</dbReference>
<feature type="compositionally biased region" description="Low complexity" evidence="1">
    <location>
        <begin position="28"/>
        <end position="41"/>
    </location>
</feature>
<feature type="compositionally biased region" description="Polar residues" evidence="1">
    <location>
        <begin position="177"/>
        <end position="187"/>
    </location>
</feature>
<proteinExistence type="predicted"/>
<feature type="compositionally biased region" description="Polar residues" evidence="1">
    <location>
        <begin position="206"/>
        <end position="218"/>
    </location>
</feature>
<evidence type="ECO:0000313" key="4">
    <source>
        <dbReference type="Proteomes" id="UP000674143"/>
    </source>
</evidence>
<gene>
    <name evidence="3" type="ORF">LSCM4_02684</name>
</gene>
<dbReference type="GeneID" id="92358644"/>
<feature type="region of interest" description="Disordered" evidence="1">
    <location>
        <begin position="401"/>
        <end position="465"/>
    </location>
</feature>
<feature type="region of interest" description="Disordered" evidence="1">
    <location>
        <begin position="1929"/>
        <end position="2107"/>
    </location>
</feature>
<dbReference type="EMBL" id="JAFHLR010000032">
    <property type="protein sequence ID" value="KAG5469996.1"/>
    <property type="molecule type" value="Genomic_DNA"/>
</dbReference>
<sequence>MALRFQRLLVKDSDDDSSVSNLQQGRDQTTGAGLAQAAAQPPATPTPANEGAPLVKPASITAPAPARVATAPAEVTITATRTATPLNLSVTSSKNFEVESASQGIDGDRHPNMSTDFTSVSFREDPIPRPGALQFSSSQQSFNYSVASPVSAQSMRSERVSMKPEPWASSRAGLGSPRNTTPTPSANAIVSASQDDAKGSAFFSGEDQTQQPAATTDGATPLDSGASAMSDGTGKRGTKAVRRKMVVRRKKEADTSDPGETMRVDGDVTRPERTDDASPAAASASLQQAPPAFSSSRSRQAAKSSSGIAEALPAGEPRTPGGVRGTEVALKSERSLATNGSASDSPLPHNTLRPGARLLNHVATPRSITTGAETPLEFEMMADTTAGTPNFRTDDTLSFHFDGGWSATPRRTGDSGSPNTRRRPQIPSPSALDDSPTPLIMDESGQAMPIHRPKVRQTTTADGRETWMLYSPRRGDANADFVQEIPAPPLKLSQRAQDILAAKRRALEDGAKRRALEDGAKRRALEDEAKRRASEDDAKKRQVGGGKRRAVREILLSVSRRSRSFDFLPASFYTDDVAHQHCKEAAMMRDEQWTSYVYDGMAVCTEARRASGAARSRQSTELVVRTLQPVQSAPAEGTTGTCECVVYDWSHEDEAMRQLIDSSCAREDGVRRYLNLQPMQLANVETQHMVDPQLESPRRGSASPSEAQSAIKAGQKSAAEQRGLATLGGLWCTVEALRENGRPVVRKDMSASRRILRICGGQALRVPLHEGSSEMFDVRCYELLLFPRESLSPSAVNYGSEGLTLGQVVAPPASSFPLTPRIIDDPVTLKEYRKRLLTKSREVAFVNFEDDRTTFASAAGADGKAGGCAGQYLTLTTVSISSRRKYAIELTLLMLPFRSGGIFGGKAVAEVPRFCAATVMSHRRLLGLSLSFSTRSAFMSAYKALLWATECDIVDVQPADGEDGFVPGAAYSKLRVCATTSPMMPWVASFGKQPFGQPKEETFHGSCLDFAALTLAAPPESVQKTEGGERDPLTLKDFVISEAEHNAAELGSDTEGGLSGALARQQRRSSIFTSTLDLRKAADANEGGAPPNTDTVVGLTAFGVIRRAVSQKTSEVFDVRVMPRNRGRIAPTTCDGTAAKEEQKTVGGHTARSQEEHLLQQDAEAAIMIEYVSRLPFHSRVYGVLVDDQRYYIFQEPWISALSLEESVRTASERGALKYNEGLSKMLSRTTIMSLKDFIHAILRPDVYKSRPKEEVWLEIARVLAAQLLLLFTSLHGKGMLLGPCPPQRLLVRVTGSADESEEAEEESSVDTPERAAPPAPLAKSSNIQLFVPDIGINTLAWSYERQQCGVLEYLSPMYVLRQMLSDSFGKEECTWTMRDDWWTYLTLCFELFAGDGSALVAPETTAAIPTPTPTLTNFFSPVDILDVWQKVIADSASGVFSTAAETIAMRTRRYVHQRVLKSVSRFVDSLVMNKAEEVQYFGTAGFRPESRVVRAVPPPSGGHDKSIGVSLAAMYLKGTQEKSEASSVAFGSEGGDVAAEDILTNMRWLFQVRDFFDTILDAVFSPTPCSVHGPPLRLVSHPFFQGVQLTKVFDGSYSYSAAVSDYAEKQLSKRKLQAALLAYRTRAYRGPVRLHPDMPLMITSSAYNTFGGAKTGVPLLMLSSLTSHDDQTARENEDSSTWPDAVNPTEGLVLSRTNSMAFSGVPSPRSQSPATGVWGQQKLKALYDPTEWQSIAALETEVRGALSSYGPRESISSRRASAEADYASSPVSFSNRNRKPVQRYSGLVHTEIASLTSSGRRRDPLEDEHAGDSKAVPTSVARPQRTGFDSTSSSFRGDAAAKASQSVFRHTNTTPFVEGWEHESPYKSRPVAWRASQHGAAPVVAVEPAWSSRREVTPTRRPHRHADTRELERSLNELARGCSHRRESAAAAFSPRRNGGVALGYGPGYYDRRMHSSQRGSRPSSRDSSRPQSEEYNHQRSWPKEFLDAATLQNKGRPRRLLDQHNTITDRTMVENERQSSVHSFGSNSRHGGGIAHAASRRYGSRESSSEKSYLLVPSDGEVDTESAAMSTYHSNDMYRKSPAPRNPRASRTTEMASNRTAYFQF</sequence>
<evidence type="ECO:0000313" key="3">
    <source>
        <dbReference type="EMBL" id="KAG5469996.1"/>
    </source>
</evidence>
<dbReference type="RefSeq" id="XP_067060262.1">
    <property type="nucleotide sequence ID" value="XM_067204710.1"/>
</dbReference>
<accession>A0A836G896</accession>
<evidence type="ECO:0000259" key="2">
    <source>
        <dbReference type="PROSITE" id="PS50011"/>
    </source>
</evidence>
<feature type="region of interest" description="Disordered" evidence="1">
    <location>
        <begin position="523"/>
        <end position="546"/>
    </location>
</feature>
<feature type="region of interest" description="Disordered" evidence="1">
    <location>
        <begin position="199"/>
        <end position="372"/>
    </location>
</feature>
<feature type="compositionally biased region" description="Basic and acidic residues" evidence="1">
    <location>
        <begin position="523"/>
        <end position="540"/>
    </location>
</feature>
<dbReference type="KEGG" id="loi:92358644"/>
<feature type="region of interest" description="Disordered" evidence="1">
    <location>
        <begin position="1"/>
        <end position="56"/>
    </location>
</feature>
<feature type="compositionally biased region" description="Low complexity" evidence="1">
    <location>
        <begin position="277"/>
        <end position="306"/>
    </location>
</feature>
<feature type="compositionally biased region" description="Basic and acidic residues" evidence="1">
    <location>
        <begin position="1669"/>
        <end position="1678"/>
    </location>
</feature>
<feature type="region of interest" description="Disordered" evidence="1">
    <location>
        <begin position="693"/>
        <end position="715"/>
    </location>
</feature>
<feature type="region of interest" description="Disordered" evidence="1">
    <location>
        <begin position="1796"/>
        <end position="1838"/>
    </location>
</feature>
<feature type="region of interest" description="Disordered" evidence="1">
    <location>
        <begin position="1669"/>
        <end position="1688"/>
    </location>
</feature>
<feature type="compositionally biased region" description="Basic and acidic residues" evidence="1">
    <location>
        <begin position="1801"/>
        <end position="1813"/>
    </location>
</feature>
<feature type="domain" description="Protein kinase" evidence="2">
    <location>
        <begin position="1091"/>
        <end position="1468"/>
    </location>
</feature>
<keyword evidence="4" id="KW-1185">Reference proteome</keyword>
<feature type="region of interest" description="Disordered" evidence="1">
    <location>
        <begin position="1296"/>
        <end position="1321"/>
    </location>
</feature>